<dbReference type="AlphaFoldDB" id="A0A0J9ERP6"/>
<reference evidence="1" key="1">
    <citation type="submission" date="2010-03" db="EMBL/GenBank/DDBJ databases">
        <title>Annotation of Blastomyces dermatitidis strain ATCC 18188.</title>
        <authorList>
            <consortium name="The Broad Institute Genome Sequencing Platform"/>
            <consortium name="Broad Institute Genome Sequencing Center for Infectious Disease."/>
            <person name="Cuomo C."/>
            <person name="Klein B."/>
            <person name="Sullivan T."/>
            <person name="Heitman J."/>
            <person name="Young S."/>
            <person name="Zeng Q."/>
            <person name="Gargeya S."/>
            <person name="Alvarado L."/>
            <person name="Berlin A.M."/>
            <person name="Chapman S.B."/>
            <person name="Chen Z."/>
            <person name="Freedman E."/>
            <person name="Gellesch M."/>
            <person name="Goldberg J."/>
            <person name="Griggs A."/>
            <person name="Gujja S."/>
            <person name="Heilman E."/>
            <person name="Heiman D."/>
            <person name="Howarth C."/>
            <person name="Mehta T."/>
            <person name="Neiman D."/>
            <person name="Pearson M."/>
            <person name="Roberts A."/>
            <person name="Saif S."/>
            <person name="Shea T."/>
            <person name="Shenoy N."/>
            <person name="Sisk P."/>
            <person name="Stolte C."/>
            <person name="Sykes S."/>
            <person name="White J."/>
            <person name="Yandava C."/>
            <person name="Haas B."/>
            <person name="Nusbaum C."/>
            <person name="Birren B."/>
        </authorList>
    </citation>
    <scope>NUCLEOTIDE SEQUENCE</scope>
    <source>
        <strain evidence="1">ATCC 18188</strain>
    </source>
</reference>
<organism evidence="1">
    <name type="scientific">Ajellomyces dermatitidis (strain ATCC 18188 / CBS 674.68)</name>
    <name type="common">Blastomyces dermatitidis</name>
    <dbReference type="NCBI Taxonomy" id="653446"/>
    <lineage>
        <taxon>Eukaryota</taxon>
        <taxon>Fungi</taxon>
        <taxon>Dikarya</taxon>
        <taxon>Ascomycota</taxon>
        <taxon>Pezizomycotina</taxon>
        <taxon>Eurotiomycetes</taxon>
        <taxon>Eurotiomycetidae</taxon>
        <taxon>Onygenales</taxon>
        <taxon>Ajellomycetaceae</taxon>
        <taxon>Blastomyces</taxon>
    </lineage>
</organism>
<sequence>MVGNRHFFGCRNLGITGPEIRGAIEMVRELAGQLGLVSFLEEVSGEEEGGAFRFLKKAGSW</sequence>
<gene>
    <name evidence="1" type="ORF">BDDG_12365</name>
</gene>
<protein>
    <submittedName>
        <fullName evidence="1">Uncharacterized protein</fullName>
    </submittedName>
</protein>
<accession>A0A0J9ERP6</accession>
<evidence type="ECO:0000313" key="1">
    <source>
        <dbReference type="EMBL" id="KMW67835.1"/>
    </source>
</evidence>
<dbReference type="Proteomes" id="UP000007802">
    <property type="component" value="Unassembled WGS sequence"/>
</dbReference>
<dbReference type="EMBL" id="GG749435">
    <property type="protein sequence ID" value="KMW67835.1"/>
    <property type="molecule type" value="Genomic_DNA"/>
</dbReference>
<proteinExistence type="predicted"/>
<name>A0A0J9ERP6_AJEDA</name>